<dbReference type="EMBL" id="JAPDIA010000003">
    <property type="protein sequence ID" value="MDG0809068.1"/>
    <property type="molecule type" value="Genomic_DNA"/>
</dbReference>
<protein>
    <submittedName>
        <fullName evidence="1">Uncharacterized protein</fullName>
    </submittedName>
</protein>
<evidence type="ECO:0000313" key="1">
    <source>
        <dbReference type="EMBL" id="MDG0809068.1"/>
    </source>
</evidence>
<accession>A0A9X4QS85</accession>
<sequence length="262" mass="28812">MGTKHYRRIWVVMLAILVVATVGGAWGPTAGAAAGKPVATFMSPERIQFVSYSKSWNQAKLKALYGELMRNLHGQELAYLGKVVLSPESKEGEAGYADLSYSWTEDDRSDIVMDKGTEIVLYDANRLNTVESLSATLSHEYGHLFYPLLADQKGAQAPEQSGHQVGVAAGDQERPGPLQRRRVRARLYAYVGRDRNYGGRLPGVIRLEYGQADDGEFAQARRRTRVLRGDREYIRDPSHVAAGGKVLLAEAERTQGSAAACL</sequence>
<organism evidence="1 2">
    <name type="scientific">Cohnella rhizosphaerae</name>
    <dbReference type="NCBI Taxonomy" id="1457232"/>
    <lineage>
        <taxon>Bacteria</taxon>
        <taxon>Bacillati</taxon>
        <taxon>Bacillota</taxon>
        <taxon>Bacilli</taxon>
        <taxon>Bacillales</taxon>
        <taxon>Paenibacillaceae</taxon>
        <taxon>Cohnella</taxon>
    </lineage>
</organism>
<comment type="caution">
    <text evidence="1">The sequence shown here is derived from an EMBL/GenBank/DDBJ whole genome shotgun (WGS) entry which is preliminary data.</text>
</comment>
<keyword evidence="2" id="KW-1185">Reference proteome</keyword>
<gene>
    <name evidence="1" type="ORF">OMP40_06520</name>
</gene>
<dbReference type="RefSeq" id="WP_277530134.1">
    <property type="nucleotide sequence ID" value="NZ_JAPDIA010000003.1"/>
</dbReference>
<evidence type="ECO:0000313" key="2">
    <source>
        <dbReference type="Proteomes" id="UP001153404"/>
    </source>
</evidence>
<dbReference type="AlphaFoldDB" id="A0A9X4QS85"/>
<name>A0A9X4QS85_9BACL</name>
<dbReference type="Proteomes" id="UP001153404">
    <property type="component" value="Unassembled WGS sequence"/>
</dbReference>
<reference evidence="1" key="1">
    <citation type="submission" date="2022-10" db="EMBL/GenBank/DDBJ databases">
        <title>Comparative genomic analysis of Cohnella hashimotonis sp. nov., isolated from the International Space Station.</title>
        <authorList>
            <person name="Simpson A."/>
            <person name="Venkateswaran K."/>
        </authorList>
    </citation>
    <scope>NUCLEOTIDE SEQUENCE</scope>
    <source>
        <strain evidence="1">DSM 28161</strain>
    </source>
</reference>
<proteinExistence type="predicted"/>